<dbReference type="InterPro" id="IPR036844">
    <property type="entry name" value="Hint_dom_sf"/>
</dbReference>
<gene>
    <name evidence="2" type="ORF">NDK47_00900</name>
</gene>
<evidence type="ECO:0000313" key="3">
    <source>
        <dbReference type="Proteomes" id="UP001056500"/>
    </source>
</evidence>
<protein>
    <recommendedName>
        <fullName evidence="4">Hint domain-containing protein</fullName>
    </recommendedName>
</protein>
<dbReference type="Gene3D" id="2.170.16.10">
    <property type="entry name" value="Hedgehog/Intein (Hint) domain"/>
    <property type="match status" value="1"/>
</dbReference>
<accession>A0ABY4WFU6</accession>
<proteinExistence type="predicted"/>
<evidence type="ECO:0008006" key="4">
    <source>
        <dbReference type="Google" id="ProtNLM"/>
    </source>
</evidence>
<name>A0ABY4WFU6_9BACL</name>
<dbReference type="RefSeq" id="WP_251873031.1">
    <property type="nucleotide sequence ID" value="NZ_CP098755.1"/>
</dbReference>
<dbReference type="EMBL" id="CP098755">
    <property type="protein sequence ID" value="USG65947.1"/>
    <property type="molecule type" value="Genomic_DNA"/>
</dbReference>
<dbReference type="Gene3D" id="2.60.40.1220">
    <property type="match status" value="1"/>
</dbReference>
<sequence>MKTSYARGAHCSKFKKEEMMDRPVLTYDDTVGECYCCCSCFAHDTPIEATPGEYVQIQNILSGDTILAAGRDLQWKPTKVKQRTGFQELHMVPGMYFVNYVLHGETEERHLIVTPDHLFLMHADRTLKRVQHLIPGDKLMGSDGNAAVVQFVTVGEYLTAIQSIEMDAPYTHDNNLEGHLLNANGVVTADYAIQVQSETSLISDELHYAFDGATEIYDAGTPEYLAAFPVDALNAFLEDETRWPKGFRPKNRKLINIPRLAHGFLSKKQAQDVKHYGEFHPYNVYAGRHSLEYLFRLNRLLCPDVICLLDWNNEEPNAYAWSENSQKYILFTGGLARLKNLYFEGLSLILATLQAYHQGKHCVGEADYQAIENLRDTWHDPILAPLVPKAIKQVKALFDLVQEQHAEGNPAKVCEQPSLECRIETYRASFSFLDLPACATPKNPFMRLEKAYANIKNTEVTVLFSEAIDPATVGAITNYQFTPEVEVLEAALAEANPKQVLLKVEGLLGQSLYILSVKNIKSIYDVPVSAGSDAVIVRTP</sequence>
<keyword evidence="1" id="KW-0732">Signal</keyword>
<organism evidence="2 3">
    <name type="scientific">Brevibacillus ruminantium</name>
    <dbReference type="NCBI Taxonomy" id="2950604"/>
    <lineage>
        <taxon>Bacteria</taxon>
        <taxon>Bacillati</taxon>
        <taxon>Bacillota</taxon>
        <taxon>Bacilli</taxon>
        <taxon>Bacillales</taxon>
        <taxon>Paenibacillaceae</taxon>
        <taxon>Brevibacillus</taxon>
    </lineage>
</organism>
<keyword evidence="3" id="KW-1185">Reference proteome</keyword>
<dbReference type="SUPFAM" id="SSF51294">
    <property type="entry name" value="Hedgehog/intein (Hint) domain"/>
    <property type="match status" value="1"/>
</dbReference>
<dbReference type="InterPro" id="IPR014755">
    <property type="entry name" value="Cu-Rt/internalin_Ig-like"/>
</dbReference>
<evidence type="ECO:0000256" key="1">
    <source>
        <dbReference type="ARBA" id="ARBA00022729"/>
    </source>
</evidence>
<dbReference type="Proteomes" id="UP001056500">
    <property type="component" value="Chromosome"/>
</dbReference>
<evidence type="ECO:0000313" key="2">
    <source>
        <dbReference type="EMBL" id="USG65947.1"/>
    </source>
</evidence>
<reference evidence="2" key="1">
    <citation type="submission" date="2022-06" db="EMBL/GenBank/DDBJ databases">
        <title>Genome sequencing of Brevibacillus sp. BB3-R1.</title>
        <authorList>
            <person name="Heo J."/>
            <person name="Lee D."/>
            <person name="Won M."/>
            <person name="Han B.-H."/>
            <person name="Hong S.-B."/>
            <person name="Kwon S.-W."/>
        </authorList>
    </citation>
    <scope>NUCLEOTIDE SEQUENCE</scope>
    <source>
        <strain evidence="2">BB3-R1</strain>
    </source>
</reference>